<dbReference type="GO" id="GO:0005524">
    <property type="term" value="F:ATP binding"/>
    <property type="evidence" value="ECO:0007669"/>
    <property type="project" value="UniProtKB-KW"/>
</dbReference>
<dbReference type="RefSeq" id="WP_318596553.1">
    <property type="nucleotide sequence ID" value="NZ_JAWSTH010000014.1"/>
</dbReference>
<dbReference type="Pfam" id="PF00664">
    <property type="entry name" value="ABC_membrane"/>
    <property type="match status" value="1"/>
</dbReference>
<name>A0ABU4HLZ3_9ACTN</name>
<protein>
    <submittedName>
        <fullName evidence="7">ABC transporter ATP-binding protein</fullName>
    </submittedName>
</protein>
<dbReference type="PROSITE" id="PS50929">
    <property type="entry name" value="ABC_TM1F"/>
    <property type="match status" value="1"/>
</dbReference>
<evidence type="ECO:0000256" key="5">
    <source>
        <dbReference type="SAM" id="Phobius"/>
    </source>
</evidence>
<keyword evidence="4 5" id="KW-0472">Membrane</keyword>
<dbReference type="EMBL" id="JAWSTH010000014">
    <property type="protein sequence ID" value="MDW5594282.1"/>
    <property type="molecule type" value="Genomic_DNA"/>
</dbReference>
<organism evidence="7 8">
    <name type="scientific">Conexibacter stalactiti</name>
    <dbReference type="NCBI Taxonomy" id="1940611"/>
    <lineage>
        <taxon>Bacteria</taxon>
        <taxon>Bacillati</taxon>
        <taxon>Actinomycetota</taxon>
        <taxon>Thermoleophilia</taxon>
        <taxon>Solirubrobacterales</taxon>
        <taxon>Conexibacteraceae</taxon>
        <taxon>Conexibacter</taxon>
    </lineage>
</organism>
<feature type="transmembrane region" description="Helical" evidence="5">
    <location>
        <begin position="41"/>
        <end position="64"/>
    </location>
</feature>
<keyword evidence="8" id="KW-1185">Reference proteome</keyword>
<dbReference type="SUPFAM" id="SSF90123">
    <property type="entry name" value="ABC transporter transmembrane region"/>
    <property type="match status" value="1"/>
</dbReference>
<dbReference type="PANTHER" id="PTHR24221:SF654">
    <property type="entry name" value="ATP-BINDING CASSETTE SUB-FAMILY B MEMBER 6"/>
    <property type="match status" value="1"/>
</dbReference>
<feature type="transmembrane region" description="Helical" evidence="5">
    <location>
        <begin position="181"/>
        <end position="201"/>
    </location>
</feature>
<evidence type="ECO:0000313" key="7">
    <source>
        <dbReference type="EMBL" id="MDW5594282.1"/>
    </source>
</evidence>
<dbReference type="SUPFAM" id="SSF52540">
    <property type="entry name" value="P-loop containing nucleoside triphosphate hydrolases"/>
    <property type="match status" value="1"/>
</dbReference>
<evidence type="ECO:0000256" key="1">
    <source>
        <dbReference type="ARBA" id="ARBA00004651"/>
    </source>
</evidence>
<feature type="transmembrane region" description="Helical" evidence="5">
    <location>
        <begin position="293"/>
        <end position="310"/>
    </location>
</feature>
<keyword evidence="7" id="KW-0547">Nucleotide-binding</keyword>
<dbReference type="Pfam" id="PF00005">
    <property type="entry name" value="ABC_tran"/>
    <property type="match status" value="1"/>
</dbReference>
<dbReference type="InterPro" id="IPR039421">
    <property type="entry name" value="Type_1_exporter"/>
</dbReference>
<sequence>MSWRARPHAEAGASRRARRRPWTPLERRWVMALLVGEGRRCAALGLLIVATTACVLSGPALIGAGVDAAVDPGGRTALFVCAGAFLAISIAGWLLTVVELRLFGRLTELFLARLRERAFAHLTGLSGAWFDATPSGTPITRLTADVEAIAIFFRTGLIPLVTNVFVLLATLVFMAALSLPLFLVVFVTVTPVAVGLFVGFLRRSRRDYDLARVRISESMGVLSEGVAGIAVVRAFGAEQRERDHFDAVNGAQVQALVDANRTGAQFAASVDLVGVLALVPVLVGGAWLYDGGYVSIGVVVAFVVYVSSIFDPVQQISQFLGQATAARSAFANVVGLLEVRDALAEPEAGAAAEAPAGGDVELRSVRFGYGGRPVLDRFDLRVPAGQRVALVGPSGAGKTTVAKLIARLADPEQGRVTLGGVDLRELTTERLRARVVLVSQHAHVFEGDVAANVRLGRPQASDEEVAATLATLVGEPAARALLRAPAAPAAPAAA</sequence>
<feature type="transmembrane region" description="Helical" evidence="5">
    <location>
        <begin position="76"/>
        <end position="98"/>
    </location>
</feature>
<feature type="transmembrane region" description="Helical" evidence="5">
    <location>
        <begin position="266"/>
        <end position="287"/>
    </location>
</feature>
<comment type="subcellular location">
    <subcellularLocation>
        <location evidence="1">Cell membrane</location>
        <topology evidence="1">Multi-pass membrane protein</topology>
    </subcellularLocation>
</comment>
<proteinExistence type="predicted"/>
<dbReference type="Proteomes" id="UP001284601">
    <property type="component" value="Unassembled WGS sequence"/>
</dbReference>
<feature type="transmembrane region" description="Helical" evidence="5">
    <location>
        <begin position="151"/>
        <end position="175"/>
    </location>
</feature>
<dbReference type="InterPro" id="IPR011527">
    <property type="entry name" value="ABC1_TM_dom"/>
</dbReference>
<dbReference type="PANTHER" id="PTHR24221">
    <property type="entry name" value="ATP-BINDING CASSETTE SUB-FAMILY B"/>
    <property type="match status" value="1"/>
</dbReference>
<keyword evidence="2 5" id="KW-0812">Transmembrane</keyword>
<evidence type="ECO:0000256" key="3">
    <source>
        <dbReference type="ARBA" id="ARBA00022989"/>
    </source>
</evidence>
<feature type="domain" description="ABC transmembrane type-1" evidence="6">
    <location>
        <begin position="42"/>
        <end position="325"/>
    </location>
</feature>
<gene>
    <name evidence="7" type="ORF">R7226_08040</name>
</gene>
<accession>A0ABU4HLZ3</accession>
<keyword evidence="7" id="KW-0067">ATP-binding</keyword>
<evidence type="ECO:0000256" key="4">
    <source>
        <dbReference type="ARBA" id="ARBA00023136"/>
    </source>
</evidence>
<dbReference type="InterPro" id="IPR036640">
    <property type="entry name" value="ABC1_TM_sf"/>
</dbReference>
<keyword evidence="3 5" id="KW-1133">Transmembrane helix</keyword>
<dbReference type="InterPro" id="IPR027417">
    <property type="entry name" value="P-loop_NTPase"/>
</dbReference>
<comment type="caution">
    <text evidence="7">The sequence shown here is derived from an EMBL/GenBank/DDBJ whole genome shotgun (WGS) entry which is preliminary data.</text>
</comment>
<feature type="non-terminal residue" evidence="7">
    <location>
        <position position="494"/>
    </location>
</feature>
<evidence type="ECO:0000259" key="6">
    <source>
        <dbReference type="PROSITE" id="PS50929"/>
    </source>
</evidence>
<evidence type="ECO:0000313" key="8">
    <source>
        <dbReference type="Proteomes" id="UP001284601"/>
    </source>
</evidence>
<reference evidence="8" key="1">
    <citation type="submission" date="2023-07" db="EMBL/GenBank/DDBJ databases">
        <title>Conexibacter stalactiti sp. nov., isolated from stalactites in a lava cave and emended description of the genus Conexibacter.</title>
        <authorList>
            <person name="Lee S.D."/>
        </authorList>
    </citation>
    <scope>NUCLEOTIDE SEQUENCE [LARGE SCALE GENOMIC DNA]</scope>
    <source>
        <strain evidence="8">KCTC 39840</strain>
    </source>
</reference>
<evidence type="ECO:0000256" key="2">
    <source>
        <dbReference type="ARBA" id="ARBA00022692"/>
    </source>
</evidence>
<dbReference type="Gene3D" id="3.40.50.300">
    <property type="entry name" value="P-loop containing nucleotide triphosphate hydrolases"/>
    <property type="match status" value="1"/>
</dbReference>
<dbReference type="InterPro" id="IPR003439">
    <property type="entry name" value="ABC_transporter-like_ATP-bd"/>
</dbReference>
<dbReference type="Gene3D" id="1.20.1560.10">
    <property type="entry name" value="ABC transporter type 1, transmembrane domain"/>
    <property type="match status" value="1"/>
</dbReference>